<accession>A0A6P5XXM8</accession>
<evidence type="ECO:0000313" key="4">
    <source>
        <dbReference type="RefSeq" id="XP_022732944.1"/>
    </source>
</evidence>
<feature type="coiled-coil region" evidence="1">
    <location>
        <begin position="250"/>
        <end position="291"/>
    </location>
</feature>
<evidence type="ECO:0000313" key="7">
    <source>
        <dbReference type="RefSeq" id="XP_022732947.1"/>
    </source>
</evidence>
<feature type="compositionally biased region" description="Polar residues" evidence="2">
    <location>
        <begin position="1"/>
        <end position="12"/>
    </location>
</feature>
<name>A0A6P5XXM8_DURZI</name>
<sequence>MSENHYSVNSGAVDNGSIYPRSSTNQEAESIKLSHVDSKEDMFMDASDEMNNDNKETGMPARRQNDVVLGEKPNAVTGKFDEMDNGAYNNEDDDNNHFANEMERLRALLEQAVDEKEKLEIRYKCVQEEMEVLDKEINMKDKEIEGLNAKVMRSVAEAEKEVYVQKNQQCEIALERILAALGLVVDQGDLFGDSGGEKIDLVEKKTSALIEKYNQFLFEVNQLRQCLAKAECHFGVQEFRTVFVAARDELFELRRKEEELVEKIGLLEDENSKLLEQVESEKATVEMLNSELGKTKTEVEQEKVRCANTKEKLSMAVTKGKALVQQCDTLKQSLVG</sequence>
<protein>
    <submittedName>
        <fullName evidence="4 5">Uncharacterized protein LOC111287039 isoform X1</fullName>
    </submittedName>
</protein>
<feature type="coiled-coil region" evidence="1">
    <location>
        <begin position="95"/>
        <end position="150"/>
    </location>
</feature>
<evidence type="ECO:0000313" key="3">
    <source>
        <dbReference type="Proteomes" id="UP000515121"/>
    </source>
</evidence>
<evidence type="ECO:0000313" key="5">
    <source>
        <dbReference type="RefSeq" id="XP_022732945.1"/>
    </source>
</evidence>
<dbReference type="GeneID" id="111287039"/>
<dbReference type="AlphaFoldDB" id="A0A6P5XXM8"/>
<evidence type="ECO:0000256" key="1">
    <source>
        <dbReference type="SAM" id="Coils"/>
    </source>
</evidence>
<feature type="compositionally biased region" description="Basic and acidic residues" evidence="2">
    <location>
        <begin position="29"/>
        <end position="39"/>
    </location>
</feature>
<evidence type="ECO:0000256" key="2">
    <source>
        <dbReference type="SAM" id="MobiDB-lite"/>
    </source>
</evidence>
<feature type="region of interest" description="Disordered" evidence="2">
    <location>
        <begin position="1"/>
        <end position="39"/>
    </location>
</feature>
<keyword evidence="1" id="KW-0175">Coiled coil</keyword>
<dbReference type="RefSeq" id="XP_022732944.1">
    <property type="nucleotide sequence ID" value="XM_022877209.1"/>
</dbReference>
<dbReference type="PANTHER" id="PTHR43939">
    <property type="entry name" value="COILED-COIL DOMAIN-CONTAINING PROTEIN 158"/>
    <property type="match status" value="1"/>
</dbReference>
<keyword evidence="3" id="KW-1185">Reference proteome</keyword>
<dbReference type="KEGG" id="dzi:111287039"/>
<dbReference type="RefSeq" id="XP_022732946.1">
    <property type="nucleotide sequence ID" value="XM_022877211.1"/>
</dbReference>
<dbReference type="RefSeq" id="XP_022732947.1">
    <property type="nucleotide sequence ID" value="XM_022877212.1"/>
</dbReference>
<dbReference type="RefSeq" id="XP_022732945.1">
    <property type="nucleotide sequence ID" value="XM_022877210.1"/>
</dbReference>
<organism evidence="3 4">
    <name type="scientific">Durio zibethinus</name>
    <name type="common">Durian</name>
    <dbReference type="NCBI Taxonomy" id="66656"/>
    <lineage>
        <taxon>Eukaryota</taxon>
        <taxon>Viridiplantae</taxon>
        <taxon>Streptophyta</taxon>
        <taxon>Embryophyta</taxon>
        <taxon>Tracheophyta</taxon>
        <taxon>Spermatophyta</taxon>
        <taxon>Magnoliopsida</taxon>
        <taxon>eudicotyledons</taxon>
        <taxon>Gunneridae</taxon>
        <taxon>Pentapetalae</taxon>
        <taxon>rosids</taxon>
        <taxon>malvids</taxon>
        <taxon>Malvales</taxon>
        <taxon>Malvaceae</taxon>
        <taxon>Helicteroideae</taxon>
        <taxon>Durio</taxon>
    </lineage>
</organism>
<reference evidence="4 5" key="1">
    <citation type="submission" date="2025-04" db="UniProtKB">
        <authorList>
            <consortium name="RefSeq"/>
        </authorList>
    </citation>
    <scope>IDENTIFICATION</scope>
    <source>
        <tissue evidence="4 5">Fruit stalk</tissue>
    </source>
</reference>
<evidence type="ECO:0000313" key="6">
    <source>
        <dbReference type="RefSeq" id="XP_022732946.1"/>
    </source>
</evidence>
<proteinExistence type="predicted"/>
<dbReference type="PANTHER" id="PTHR43939:SF68">
    <property type="entry name" value="CENTROSOMAL PROTEIN OF 290 KDA-LIKE"/>
    <property type="match status" value="1"/>
</dbReference>
<gene>
    <name evidence="4 5 6 7" type="primary">LOC111287039</name>
</gene>
<dbReference type="OrthoDB" id="1001058at2759"/>
<dbReference type="Proteomes" id="UP000515121">
    <property type="component" value="Unplaced"/>
</dbReference>